<dbReference type="SUPFAM" id="SSF141673">
    <property type="entry name" value="MOSC N-terminal domain-like"/>
    <property type="match status" value="1"/>
</dbReference>
<dbReference type="Pfam" id="PF00111">
    <property type="entry name" value="Fer2"/>
    <property type="match status" value="1"/>
</dbReference>
<dbReference type="OrthoDB" id="581532at2"/>
<keyword evidence="2" id="KW-0813">Transport</keyword>
<evidence type="ECO:0000256" key="3">
    <source>
        <dbReference type="ARBA" id="ARBA00022714"/>
    </source>
</evidence>
<dbReference type="GO" id="GO:0003824">
    <property type="term" value="F:catalytic activity"/>
    <property type="evidence" value="ECO:0007669"/>
    <property type="project" value="InterPro"/>
</dbReference>
<name>A0A420E8R2_9ALTE</name>
<comment type="caution">
    <text evidence="12">The sequence shown here is derived from an EMBL/GenBank/DDBJ whole genome shotgun (WGS) entry which is preliminary data.</text>
</comment>
<dbReference type="Pfam" id="PF03476">
    <property type="entry name" value="MOSC_N"/>
    <property type="match status" value="1"/>
</dbReference>
<dbReference type="EMBL" id="RAQO01000008">
    <property type="protein sequence ID" value="RKF15767.1"/>
    <property type="molecule type" value="Genomic_DNA"/>
</dbReference>
<comment type="similarity">
    <text evidence="1">Belongs to the 2Fe2S plant-type ferredoxin family.</text>
</comment>
<dbReference type="CDD" id="cd00207">
    <property type="entry name" value="fer2"/>
    <property type="match status" value="1"/>
</dbReference>
<organism evidence="12 13">
    <name type="scientific">Alginatibacterium sediminis</name>
    <dbReference type="NCBI Taxonomy" id="2164068"/>
    <lineage>
        <taxon>Bacteria</taxon>
        <taxon>Pseudomonadati</taxon>
        <taxon>Pseudomonadota</taxon>
        <taxon>Gammaproteobacteria</taxon>
        <taxon>Alteromonadales</taxon>
        <taxon>Alteromonadaceae</taxon>
        <taxon>Alginatibacterium</taxon>
    </lineage>
</organism>
<dbReference type="GO" id="GO:0051537">
    <property type="term" value="F:2 iron, 2 sulfur cluster binding"/>
    <property type="evidence" value="ECO:0007669"/>
    <property type="project" value="UniProtKB-KW"/>
</dbReference>
<accession>A0A420E8R2</accession>
<dbReference type="Proteomes" id="UP000286482">
    <property type="component" value="Unassembled WGS sequence"/>
</dbReference>
<sequence length="373" mass="40433">MPYVSNLTVYPIKSCSGNDVASSKVGELGLEYDRTWLISDRNGAMFTGRTHPKITQLRVSTDSNACYLIIPNQAPIALESQAWDSAIDVDVWSSSINALSAPSATNLALSEFLGVDCVLSVFTAQSQRKVKNRQSQVAFADAYPILIVSQSSLDELNRRSPETINMAQFRPNIVVQGTEAFAEDHWKRIRIAGVEYELCGPSSRCIFTTLKPGTEHYDANKEPLTTLKSFRLGNSGDVYFGENAVALGEGNISIGDDIEILETKVPEHYPELEVQSATSSTTNSEASVSILFDSWDLSVQGNTVDTLLDQAEDAGLDIPFSCRSGSCGTCKVKLESGEVEVLEDSGLTPQESDEGYILSCSCLPKTDLVITAG</sequence>
<dbReference type="GO" id="GO:0030151">
    <property type="term" value="F:molybdenum ion binding"/>
    <property type="evidence" value="ECO:0007669"/>
    <property type="project" value="InterPro"/>
</dbReference>
<keyword evidence="8" id="KW-0830">Ubiquinone</keyword>
<keyword evidence="13" id="KW-1185">Reference proteome</keyword>
<feature type="domain" description="2Fe-2S ferredoxin-type" evidence="10">
    <location>
        <begin position="286"/>
        <end position="373"/>
    </location>
</feature>
<evidence type="ECO:0000256" key="2">
    <source>
        <dbReference type="ARBA" id="ARBA00022448"/>
    </source>
</evidence>
<evidence type="ECO:0000259" key="10">
    <source>
        <dbReference type="PROSITE" id="PS51085"/>
    </source>
</evidence>
<dbReference type="RefSeq" id="WP_120355853.1">
    <property type="nucleotide sequence ID" value="NZ_RAQO01000008.1"/>
</dbReference>
<evidence type="ECO:0000256" key="4">
    <source>
        <dbReference type="ARBA" id="ARBA00022723"/>
    </source>
</evidence>
<keyword evidence="7" id="KW-0411">Iron-sulfur</keyword>
<gene>
    <name evidence="12" type="ORF">DBZ36_15435</name>
</gene>
<dbReference type="PROSITE" id="PS51340">
    <property type="entry name" value="MOSC"/>
    <property type="match status" value="1"/>
</dbReference>
<feature type="domain" description="MOSC" evidence="11">
    <location>
        <begin position="117"/>
        <end position="261"/>
    </location>
</feature>
<keyword evidence="4" id="KW-0479">Metal-binding</keyword>
<dbReference type="InterPro" id="IPR036010">
    <property type="entry name" value="2Fe-2S_ferredoxin-like_sf"/>
</dbReference>
<evidence type="ECO:0000256" key="5">
    <source>
        <dbReference type="ARBA" id="ARBA00022982"/>
    </source>
</evidence>
<dbReference type="AlphaFoldDB" id="A0A420E8R2"/>
<dbReference type="PROSITE" id="PS51085">
    <property type="entry name" value="2FE2S_FER_2"/>
    <property type="match status" value="1"/>
</dbReference>
<dbReference type="InterPro" id="IPR011037">
    <property type="entry name" value="Pyrv_Knase-like_insert_dom_sf"/>
</dbReference>
<dbReference type="InterPro" id="IPR001041">
    <property type="entry name" value="2Fe-2S_ferredoxin-type"/>
</dbReference>
<keyword evidence="5" id="KW-0249">Electron transport</keyword>
<evidence type="ECO:0000256" key="1">
    <source>
        <dbReference type="ARBA" id="ARBA00007874"/>
    </source>
</evidence>
<evidence type="ECO:0000256" key="8">
    <source>
        <dbReference type="ARBA" id="ARBA00023075"/>
    </source>
</evidence>
<dbReference type="PROSITE" id="PS00197">
    <property type="entry name" value="2FE2S_FER_1"/>
    <property type="match status" value="1"/>
</dbReference>
<dbReference type="Pfam" id="PF03473">
    <property type="entry name" value="MOSC"/>
    <property type="match status" value="1"/>
</dbReference>
<dbReference type="Gene3D" id="3.10.20.30">
    <property type="match status" value="1"/>
</dbReference>
<proteinExistence type="inferred from homology"/>
<dbReference type="GO" id="GO:0030170">
    <property type="term" value="F:pyridoxal phosphate binding"/>
    <property type="evidence" value="ECO:0007669"/>
    <property type="project" value="InterPro"/>
</dbReference>
<dbReference type="SUPFAM" id="SSF50800">
    <property type="entry name" value="PK beta-barrel domain-like"/>
    <property type="match status" value="1"/>
</dbReference>
<evidence type="ECO:0000259" key="11">
    <source>
        <dbReference type="PROSITE" id="PS51340"/>
    </source>
</evidence>
<dbReference type="PANTHER" id="PTHR43112">
    <property type="entry name" value="FERREDOXIN"/>
    <property type="match status" value="1"/>
</dbReference>
<protein>
    <submittedName>
        <fullName evidence="12">MOSC domain-containing protein</fullName>
    </submittedName>
</protein>
<evidence type="ECO:0000256" key="9">
    <source>
        <dbReference type="ARBA" id="ARBA00034078"/>
    </source>
</evidence>
<evidence type="ECO:0000256" key="6">
    <source>
        <dbReference type="ARBA" id="ARBA00023004"/>
    </source>
</evidence>
<dbReference type="SUPFAM" id="SSF54292">
    <property type="entry name" value="2Fe-2S ferredoxin-like"/>
    <property type="match status" value="1"/>
</dbReference>
<dbReference type="PANTHER" id="PTHR43112:SF3">
    <property type="entry name" value="FERREDOXIN-2, CHLOROPLASTIC"/>
    <property type="match status" value="1"/>
</dbReference>
<dbReference type="InterPro" id="IPR012675">
    <property type="entry name" value="Beta-grasp_dom_sf"/>
</dbReference>
<dbReference type="InterPro" id="IPR005302">
    <property type="entry name" value="MoCF_Sase_C"/>
</dbReference>
<evidence type="ECO:0000256" key="7">
    <source>
        <dbReference type="ARBA" id="ARBA00023014"/>
    </source>
</evidence>
<evidence type="ECO:0000313" key="13">
    <source>
        <dbReference type="Proteomes" id="UP000286482"/>
    </source>
</evidence>
<dbReference type="InterPro" id="IPR005303">
    <property type="entry name" value="MOCOS_middle"/>
</dbReference>
<comment type="cofactor">
    <cofactor evidence="9">
        <name>[2Fe-2S] cluster</name>
        <dbReference type="ChEBI" id="CHEBI:190135"/>
    </cofactor>
</comment>
<evidence type="ECO:0000313" key="12">
    <source>
        <dbReference type="EMBL" id="RKF15767.1"/>
    </source>
</evidence>
<reference evidence="12 13" key="1">
    <citation type="submission" date="2018-09" db="EMBL/GenBank/DDBJ databases">
        <authorList>
            <person name="Wang Z."/>
        </authorList>
    </citation>
    <scope>NUCLEOTIDE SEQUENCE [LARGE SCALE GENOMIC DNA]</scope>
    <source>
        <strain evidence="12 13">ALS 81</strain>
    </source>
</reference>
<dbReference type="InterPro" id="IPR006058">
    <property type="entry name" value="2Fe2S_fd_BS"/>
</dbReference>
<keyword evidence="6" id="KW-0408">Iron</keyword>
<keyword evidence="3" id="KW-0001">2Fe-2S</keyword>